<dbReference type="RefSeq" id="WP_380048113.1">
    <property type="nucleotide sequence ID" value="NZ_JBHSOH010000006.1"/>
</dbReference>
<keyword evidence="1" id="KW-0812">Transmembrane</keyword>
<keyword evidence="3" id="KW-1185">Reference proteome</keyword>
<sequence>MDTLTPLLPGVSGLFGLSLLLLAAYWLGRVWREARHGWRPGAAWWTVPGLLGLLLAPVLEVPALFGMGAALLLLAEFWPLGYRRARRRPGWTWPLVAALLGAALGASALHQSASGAGADQTLPLVAALTLLQCGMAGLIASVAFPRTKRSELGFRTRWEPNRVPEWPDLSVTLTERGAQIRNVSRSALRLAGWSPRSVNGWLLVRDPQGQPLNTLRAGQSAFLPLAHHEGGVRVWYVPVRGPQETRLFRADWTPVQAQGSRVLN</sequence>
<feature type="transmembrane region" description="Helical" evidence="1">
    <location>
        <begin position="40"/>
        <end position="58"/>
    </location>
</feature>
<dbReference type="Proteomes" id="UP001595979">
    <property type="component" value="Unassembled WGS sequence"/>
</dbReference>
<evidence type="ECO:0000313" key="2">
    <source>
        <dbReference type="EMBL" id="MFC5848259.1"/>
    </source>
</evidence>
<dbReference type="EMBL" id="JBHSOH010000006">
    <property type="protein sequence ID" value="MFC5848259.1"/>
    <property type="molecule type" value="Genomic_DNA"/>
</dbReference>
<feature type="transmembrane region" description="Helical" evidence="1">
    <location>
        <begin position="64"/>
        <end position="82"/>
    </location>
</feature>
<feature type="transmembrane region" description="Helical" evidence="1">
    <location>
        <begin position="91"/>
        <end position="110"/>
    </location>
</feature>
<evidence type="ECO:0000256" key="1">
    <source>
        <dbReference type="SAM" id="Phobius"/>
    </source>
</evidence>
<keyword evidence="1" id="KW-1133">Transmembrane helix</keyword>
<feature type="transmembrane region" description="Helical" evidence="1">
    <location>
        <begin position="6"/>
        <end position="28"/>
    </location>
</feature>
<gene>
    <name evidence="2" type="ORF">ACFPQ6_08035</name>
</gene>
<keyword evidence="1" id="KW-0472">Membrane</keyword>
<evidence type="ECO:0000313" key="3">
    <source>
        <dbReference type="Proteomes" id="UP001595979"/>
    </source>
</evidence>
<organism evidence="2 3">
    <name type="scientific">Deinococcus petrolearius</name>
    <dbReference type="NCBI Taxonomy" id="1751295"/>
    <lineage>
        <taxon>Bacteria</taxon>
        <taxon>Thermotogati</taxon>
        <taxon>Deinococcota</taxon>
        <taxon>Deinococci</taxon>
        <taxon>Deinococcales</taxon>
        <taxon>Deinococcaceae</taxon>
        <taxon>Deinococcus</taxon>
    </lineage>
</organism>
<protein>
    <recommendedName>
        <fullName evidence="4">PAS domain-containing protein</fullName>
    </recommendedName>
</protein>
<feature type="transmembrane region" description="Helical" evidence="1">
    <location>
        <begin position="122"/>
        <end position="144"/>
    </location>
</feature>
<name>A0ABW1DKC5_9DEIO</name>
<reference evidence="3" key="1">
    <citation type="journal article" date="2019" name="Int. J. Syst. Evol. Microbiol.">
        <title>The Global Catalogue of Microorganisms (GCM) 10K type strain sequencing project: providing services to taxonomists for standard genome sequencing and annotation.</title>
        <authorList>
            <consortium name="The Broad Institute Genomics Platform"/>
            <consortium name="The Broad Institute Genome Sequencing Center for Infectious Disease"/>
            <person name="Wu L."/>
            <person name="Ma J."/>
        </authorList>
    </citation>
    <scope>NUCLEOTIDE SEQUENCE [LARGE SCALE GENOMIC DNA]</scope>
    <source>
        <strain evidence="3">CGMCC 1.15053</strain>
    </source>
</reference>
<proteinExistence type="predicted"/>
<comment type="caution">
    <text evidence="2">The sequence shown here is derived from an EMBL/GenBank/DDBJ whole genome shotgun (WGS) entry which is preliminary data.</text>
</comment>
<accession>A0ABW1DKC5</accession>
<evidence type="ECO:0008006" key="4">
    <source>
        <dbReference type="Google" id="ProtNLM"/>
    </source>
</evidence>